<evidence type="ECO:0000313" key="8">
    <source>
        <dbReference type="EMBL" id="EMP54727.1"/>
    </source>
</evidence>
<dbReference type="STRING" id="1288826.MSNKSG1_15497"/>
<dbReference type="OrthoDB" id="121744at2"/>
<proteinExistence type="inferred from homology"/>
<evidence type="ECO:0000256" key="7">
    <source>
        <dbReference type="SAM" id="Phobius"/>
    </source>
</evidence>
<comment type="caution">
    <text evidence="8">The sequence shown here is derived from an EMBL/GenBank/DDBJ whole genome shotgun (WGS) entry which is preliminary data.</text>
</comment>
<dbReference type="PATRIC" id="fig|1288826.3.peg.3082"/>
<protein>
    <submittedName>
        <fullName evidence="8">Transmembrane protein</fullName>
    </submittedName>
</protein>
<comment type="similarity">
    <text evidence="2">Belongs to the DoxX family.</text>
</comment>
<dbReference type="InterPro" id="IPR032808">
    <property type="entry name" value="DoxX"/>
</dbReference>
<evidence type="ECO:0000256" key="6">
    <source>
        <dbReference type="ARBA" id="ARBA00023136"/>
    </source>
</evidence>
<sequence>MMAWMVAIDRWGQRLTTYAIPLLLLATRLWVADVFFRAGLVKIDSWSSTLYLFEYEYQVPVLPPVTAAYVGTVVELVAPVILALGLMSRPTALFMFVYNAMAVISYPTLWEGGFYDHQLWGLMLLINLIWGGGALSLDRLVAYRWQTIRSRPG</sequence>
<organism evidence="8 9">
    <name type="scientific">Marinobacter santoriniensis NKSG1</name>
    <dbReference type="NCBI Taxonomy" id="1288826"/>
    <lineage>
        <taxon>Bacteria</taxon>
        <taxon>Pseudomonadati</taxon>
        <taxon>Pseudomonadota</taxon>
        <taxon>Gammaproteobacteria</taxon>
        <taxon>Pseudomonadales</taxon>
        <taxon>Marinobacteraceae</taxon>
        <taxon>Marinobacter</taxon>
    </lineage>
</organism>
<evidence type="ECO:0000256" key="5">
    <source>
        <dbReference type="ARBA" id="ARBA00022989"/>
    </source>
</evidence>
<keyword evidence="9" id="KW-1185">Reference proteome</keyword>
<accession>M7DAN1</accession>
<evidence type="ECO:0000256" key="3">
    <source>
        <dbReference type="ARBA" id="ARBA00022475"/>
    </source>
</evidence>
<dbReference type="AlphaFoldDB" id="M7DAN1"/>
<dbReference type="PANTHER" id="PTHR33452:SF1">
    <property type="entry name" value="INNER MEMBRANE PROTEIN YPHA-RELATED"/>
    <property type="match status" value="1"/>
</dbReference>
<evidence type="ECO:0000313" key="9">
    <source>
        <dbReference type="Proteomes" id="UP000011960"/>
    </source>
</evidence>
<keyword evidence="4 7" id="KW-0812">Transmembrane</keyword>
<keyword evidence="3" id="KW-1003">Cell membrane</keyword>
<evidence type="ECO:0000256" key="1">
    <source>
        <dbReference type="ARBA" id="ARBA00004651"/>
    </source>
</evidence>
<comment type="subcellular location">
    <subcellularLocation>
        <location evidence="1">Cell membrane</location>
        <topology evidence="1">Multi-pass membrane protein</topology>
    </subcellularLocation>
</comment>
<dbReference type="Proteomes" id="UP000011960">
    <property type="component" value="Unassembled WGS sequence"/>
</dbReference>
<reference evidence="8 9" key="1">
    <citation type="journal article" date="2013" name="Genome Announc.">
        <title>Genome Sequence of Hydrothermal Arsenic-Respiring Bacterium Marinobacter santoriniensis NKSG1T.</title>
        <authorList>
            <person name="Handley K.M."/>
            <person name="Upton M."/>
            <person name="Beatson S.A."/>
            <person name="Hery M."/>
            <person name="Lloyd J.R."/>
        </authorList>
    </citation>
    <scope>NUCLEOTIDE SEQUENCE [LARGE SCALE GENOMIC DNA]</scope>
    <source>
        <strain evidence="8 9">NKSG1</strain>
    </source>
</reference>
<dbReference type="eggNOG" id="COG2259">
    <property type="taxonomic scope" value="Bacteria"/>
</dbReference>
<feature type="transmembrane region" description="Helical" evidence="7">
    <location>
        <begin position="122"/>
        <end position="141"/>
    </location>
</feature>
<feature type="transmembrane region" description="Helical" evidence="7">
    <location>
        <begin position="93"/>
        <end position="110"/>
    </location>
</feature>
<evidence type="ECO:0000256" key="2">
    <source>
        <dbReference type="ARBA" id="ARBA00006679"/>
    </source>
</evidence>
<keyword evidence="5 7" id="KW-1133">Transmembrane helix</keyword>
<dbReference type="InterPro" id="IPR051907">
    <property type="entry name" value="DoxX-like_oxidoreductase"/>
</dbReference>
<gene>
    <name evidence="8" type="ORF">MSNKSG1_15497</name>
</gene>
<dbReference type="Pfam" id="PF07681">
    <property type="entry name" value="DoxX"/>
    <property type="match status" value="1"/>
</dbReference>
<dbReference type="PANTHER" id="PTHR33452">
    <property type="entry name" value="OXIDOREDUCTASE CATD-RELATED"/>
    <property type="match status" value="1"/>
</dbReference>
<dbReference type="RefSeq" id="WP_008940226.1">
    <property type="nucleotide sequence ID" value="NZ_APAT01000022.1"/>
</dbReference>
<name>M7DAN1_9GAMM</name>
<feature type="transmembrane region" description="Helical" evidence="7">
    <location>
        <begin position="67"/>
        <end position="86"/>
    </location>
</feature>
<dbReference type="EMBL" id="APAT01000022">
    <property type="protein sequence ID" value="EMP54727.1"/>
    <property type="molecule type" value="Genomic_DNA"/>
</dbReference>
<keyword evidence="6 7" id="KW-0472">Membrane</keyword>
<dbReference type="GO" id="GO:0005886">
    <property type="term" value="C:plasma membrane"/>
    <property type="evidence" value="ECO:0007669"/>
    <property type="project" value="UniProtKB-SubCell"/>
</dbReference>
<evidence type="ECO:0000256" key="4">
    <source>
        <dbReference type="ARBA" id="ARBA00022692"/>
    </source>
</evidence>